<dbReference type="InterPro" id="IPR008979">
    <property type="entry name" value="Galactose-bd-like_sf"/>
</dbReference>
<feature type="compositionally biased region" description="Polar residues" evidence="1">
    <location>
        <begin position="503"/>
        <end position="514"/>
    </location>
</feature>
<feature type="region of interest" description="Disordered" evidence="1">
    <location>
        <begin position="240"/>
        <end position="301"/>
    </location>
</feature>
<feature type="compositionally biased region" description="Polar residues" evidence="1">
    <location>
        <begin position="671"/>
        <end position="681"/>
    </location>
</feature>
<feature type="region of interest" description="Disordered" evidence="1">
    <location>
        <begin position="648"/>
        <end position="682"/>
    </location>
</feature>
<dbReference type="OrthoDB" id="25840at2759"/>
<evidence type="ECO:0000313" key="4">
    <source>
        <dbReference type="RefSeq" id="XP_018010396.1"/>
    </source>
</evidence>
<dbReference type="Pfam" id="PF01834">
    <property type="entry name" value="XRCC1_N"/>
    <property type="match status" value="1"/>
</dbReference>
<dbReference type="AlphaFoldDB" id="A0A8B7N970"/>
<dbReference type="PANTHER" id="PTHR11370:SF4">
    <property type="entry name" value="DNA-REPAIR PROTEIN XRCC1 N-TERMINAL DOMAIN-CONTAINING PROTEIN"/>
    <property type="match status" value="1"/>
</dbReference>
<feature type="region of interest" description="Disordered" evidence="1">
    <location>
        <begin position="494"/>
        <end position="575"/>
    </location>
</feature>
<dbReference type="GeneID" id="108667834"/>
<dbReference type="RefSeq" id="XP_018010396.1">
    <property type="nucleotide sequence ID" value="XM_018154907.2"/>
</dbReference>
<evidence type="ECO:0000313" key="3">
    <source>
        <dbReference type="Proteomes" id="UP000694843"/>
    </source>
</evidence>
<evidence type="ECO:0000256" key="1">
    <source>
        <dbReference type="SAM" id="MobiDB-lite"/>
    </source>
</evidence>
<sequence>MPLIKNITAISYSSQDSKHPLSGLLSGSGSWLCAADDRSGQLTADLQLDRALTISYIDVGNYNSMTLSIDVSRSCGTAGGCSLLPTVTLATPQQLREQQPQCKAVRMFKADDLNQAALKERWDRVRVTCTQPFKRGLQYGLAFLKFYCTDSLDSISYDRMNSLPSFNFIASASNSPCVTAKTPARLCLNSENDRKSSDQKKLLNKPVHHGQDHKSTSIFNIKTSKLITSDKEMIQGSPENSLRITNKNKGTATTDNSFNPLRHNNYIENIDPLLTRSPASGTPVGSLKKNPLQESGKSSSAASRFRSALEKLCAEGKTEPPVVVARRRFLSRITAASTGDGCADAGPSAPAAAERSRGARDESSRSSGESPNNWADLQQEFEYESLEFLISLDLQEKQILELRVADVRMQFEASRGAPLSRPQRCCFKNLALDFCGRRLNCSDQSSAENRLTPAVVRPSSASVCPSSAGSSTTSKGSISTGVAKKSKFTFKKLNFDGPGDTRGSPTGMKNNGFNRASPMPFNDDHARADGAGPSAPSPRNNVSVSRSPVVSPLSKSTKKRRKEEPKPVANGEWVSSKRIRTKVSRKSTSPSRKDVDVIEVVELNDEIDEFKKQWPSKDSGFIRNEDGWIQRLKSSQSQTIDSWELSDVSSIASNSPPGPSSKDKDKFSSPAFQPSHNSNNCVDEEILGTNSGVLRNYTALSNKLPDVVCPSDSLDELSNGTNTAENSQRNMAVSKNINTDQDLRSINSKSGFQLGAAPVDKYGLNSRRLINTDEEQEPEDRVACPLCGGLFVQSAVEEHAATCRHDDVHCDTEAVSMDSCEAENLSEPCPVCQKRWPRKEFECHVISCAERNFAQ</sequence>
<gene>
    <name evidence="4" type="primary">LOC108667834</name>
</gene>
<feature type="compositionally biased region" description="Low complexity" evidence="1">
    <location>
        <begin position="537"/>
        <end position="552"/>
    </location>
</feature>
<evidence type="ECO:0000259" key="2">
    <source>
        <dbReference type="Pfam" id="PF01834"/>
    </source>
</evidence>
<dbReference type="GO" id="GO:0006284">
    <property type="term" value="P:base-excision repair"/>
    <property type="evidence" value="ECO:0007669"/>
    <property type="project" value="TreeGrafter"/>
</dbReference>
<name>A0A8B7N970_HYAAZ</name>
<feature type="region of interest" description="Disordered" evidence="1">
    <location>
        <begin position="459"/>
        <end position="481"/>
    </location>
</feature>
<feature type="compositionally biased region" description="Basic and acidic residues" evidence="1">
    <location>
        <begin position="354"/>
        <end position="364"/>
    </location>
</feature>
<dbReference type="Gene3D" id="2.60.120.260">
    <property type="entry name" value="Galactose-binding domain-like"/>
    <property type="match status" value="1"/>
</dbReference>
<accession>A0A8B7N970</accession>
<organism evidence="3 4">
    <name type="scientific">Hyalella azteca</name>
    <name type="common">Amphipod</name>
    <dbReference type="NCBI Taxonomy" id="294128"/>
    <lineage>
        <taxon>Eukaryota</taxon>
        <taxon>Metazoa</taxon>
        <taxon>Ecdysozoa</taxon>
        <taxon>Arthropoda</taxon>
        <taxon>Crustacea</taxon>
        <taxon>Multicrustacea</taxon>
        <taxon>Malacostraca</taxon>
        <taxon>Eumalacostraca</taxon>
        <taxon>Peracarida</taxon>
        <taxon>Amphipoda</taxon>
        <taxon>Senticaudata</taxon>
        <taxon>Talitrida</taxon>
        <taxon>Talitroidea</taxon>
        <taxon>Hyalellidae</taxon>
        <taxon>Hyalella</taxon>
    </lineage>
</organism>
<protein>
    <submittedName>
        <fullName evidence="4">Uncharacterized protein LOC108667834</fullName>
    </submittedName>
</protein>
<dbReference type="Proteomes" id="UP000694843">
    <property type="component" value="Unplaced"/>
</dbReference>
<reference evidence="4" key="1">
    <citation type="submission" date="2025-08" db="UniProtKB">
        <authorList>
            <consortium name="RefSeq"/>
        </authorList>
    </citation>
    <scope>IDENTIFICATION</scope>
    <source>
        <tissue evidence="4">Whole organism</tissue>
    </source>
</reference>
<keyword evidence="3" id="KW-1185">Reference proteome</keyword>
<proteinExistence type="predicted"/>
<feature type="compositionally biased region" description="Polar residues" evidence="1">
    <location>
        <begin position="240"/>
        <end position="259"/>
    </location>
</feature>
<feature type="compositionally biased region" description="Basic and acidic residues" evidence="1">
    <location>
        <begin position="191"/>
        <end position="201"/>
    </location>
</feature>
<dbReference type="KEGG" id="hazt:108667834"/>
<feature type="region of interest" description="Disordered" evidence="1">
    <location>
        <begin position="337"/>
        <end position="373"/>
    </location>
</feature>
<dbReference type="GO" id="GO:0000012">
    <property type="term" value="P:single strand break repair"/>
    <property type="evidence" value="ECO:0007669"/>
    <property type="project" value="InterPro"/>
</dbReference>
<dbReference type="PANTHER" id="PTHR11370">
    <property type="entry name" value="DNA-REPAIR PROTEIN XRCC1"/>
    <property type="match status" value="1"/>
</dbReference>
<feature type="region of interest" description="Disordered" evidence="1">
    <location>
        <begin position="189"/>
        <end position="213"/>
    </location>
</feature>
<dbReference type="InterPro" id="IPR002706">
    <property type="entry name" value="Xrcc1_N"/>
</dbReference>
<dbReference type="GO" id="GO:0005634">
    <property type="term" value="C:nucleus"/>
    <property type="evidence" value="ECO:0007669"/>
    <property type="project" value="InterPro"/>
</dbReference>
<dbReference type="SUPFAM" id="SSF49785">
    <property type="entry name" value="Galactose-binding domain-like"/>
    <property type="match status" value="1"/>
</dbReference>
<feature type="domain" description="DNA-repair protein Xrcc1 N-terminal" evidence="2">
    <location>
        <begin position="2"/>
        <end position="146"/>
    </location>
</feature>
<feature type="compositionally biased region" description="Low complexity" evidence="1">
    <location>
        <begin position="339"/>
        <end position="353"/>
    </location>
</feature>
<dbReference type="GO" id="GO:0003684">
    <property type="term" value="F:damaged DNA binding"/>
    <property type="evidence" value="ECO:0007669"/>
    <property type="project" value="InterPro"/>
</dbReference>